<keyword evidence="2" id="KW-1185">Reference proteome</keyword>
<dbReference type="AlphaFoldDB" id="D7E4P9"/>
<accession>D7E4P9</accession>
<dbReference type="KEGG" id="naz:Aazo_3852"/>
<protein>
    <submittedName>
        <fullName evidence="1">Uncharacterized protein</fullName>
    </submittedName>
</protein>
<organism evidence="1 2">
    <name type="scientific">Nostoc azollae (strain 0708)</name>
    <name type="common">Anabaena azollae (strain 0708)</name>
    <dbReference type="NCBI Taxonomy" id="551115"/>
    <lineage>
        <taxon>Bacteria</taxon>
        <taxon>Bacillati</taxon>
        <taxon>Cyanobacteriota</taxon>
        <taxon>Cyanophyceae</taxon>
        <taxon>Nostocales</taxon>
        <taxon>Nostocaceae</taxon>
        <taxon>Trichormus</taxon>
    </lineage>
</organism>
<gene>
    <name evidence="1" type="ordered locus">Aazo_3852</name>
</gene>
<evidence type="ECO:0000313" key="1">
    <source>
        <dbReference type="EMBL" id="ADI65365.1"/>
    </source>
</evidence>
<dbReference type="HOGENOM" id="CLU_162037_0_0_3"/>
<proteinExistence type="predicted"/>
<evidence type="ECO:0000313" key="2">
    <source>
        <dbReference type="Proteomes" id="UP000001511"/>
    </source>
</evidence>
<dbReference type="eggNOG" id="ENOG502ZVSU">
    <property type="taxonomic scope" value="Bacteria"/>
</dbReference>
<reference evidence="1 2" key="1">
    <citation type="journal article" date="2010" name="PLoS ONE">
        <title>Genome erosion in a nitrogen-fixing vertically transmitted endosymbiotic multicellular cyanobacterium.</title>
        <authorList>
            <person name="Ran L."/>
            <person name="Larsson J."/>
            <person name="Vigil-Stenman T."/>
            <person name="Nylander J.A."/>
            <person name="Ininbergs K."/>
            <person name="Zheng W.W."/>
            <person name="Lapidus A."/>
            <person name="Lowry S."/>
            <person name="Haselkorn R."/>
            <person name="Bergman B."/>
        </authorList>
    </citation>
    <scope>NUCLEOTIDE SEQUENCE [LARGE SCALE GENOMIC DNA]</scope>
    <source>
        <strain evidence="1 2">0708</strain>
    </source>
</reference>
<dbReference type="OrthoDB" id="458077at2"/>
<name>D7E4P9_NOSA0</name>
<dbReference type="EMBL" id="CP002059">
    <property type="protein sequence ID" value="ADI65365.1"/>
    <property type="molecule type" value="Genomic_DNA"/>
</dbReference>
<dbReference type="Pfam" id="PF20065">
    <property type="entry name" value="DUF6464"/>
    <property type="match status" value="1"/>
</dbReference>
<dbReference type="Proteomes" id="UP000001511">
    <property type="component" value="Chromosome"/>
</dbReference>
<dbReference type="RefSeq" id="WP_013192378.1">
    <property type="nucleotide sequence ID" value="NC_014248.1"/>
</dbReference>
<dbReference type="InterPro" id="IPR045589">
    <property type="entry name" value="DUF6464"/>
</dbReference>
<sequence>MVEPDSLPTEVILTNPPQSLGKLLLDWTPQPGNYLDLEGKTYAVLERRHKYQLKSGRYHLYNIAIYVQKAQRPSEKSLVQGRWVIGDATCDYNAHSEIIRCAVNPQGPCESCRFYENQGIGDR</sequence>
<dbReference type="STRING" id="551115.Aazo_3852"/>